<dbReference type="SUPFAM" id="SSF81296">
    <property type="entry name" value="E set domains"/>
    <property type="match status" value="1"/>
</dbReference>
<organism evidence="2 3">
    <name type="scientific">Sphingobacterium thermophilum</name>
    <dbReference type="NCBI Taxonomy" id="768534"/>
    <lineage>
        <taxon>Bacteria</taxon>
        <taxon>Pseudomonadati</taxon>
        <taxon>Bacteroidota</taxon>
        <taxon>Sphingobacteriia</taxon>
        <taxon>Sphingobacteriales</taxon>
        <taxon>Sphingobacteriaceae</taxon>
        <taxon>Sphingobacterium</taxon>
    </lineage>
</organism>
<gene>
    <name evidence="2" type="ORF">GCM10023173_06770</name>
</gene>
<accession>A0ABP8QXE0</accession>
<dbReference type="InterPro" id="IPR031345">
    <property type="entry name" value="T9SS_Plug_N"/>
</dbReference>
<evidence type="ECO:0000259" key="1">
    <source>
        <dbReference type="Pfam" id="PF17116"/>
    </source>
</evidence>
<evidence type="ECO:0000313" key="2">
    <source>
        <dbReference type="EMBL" id="GAA4512547.1"/>
    </source>
</evidence>
<dbReference type="RefSeq" id="WP_345064713.1">
    <property type="nucleotide sequence ID" value="NZ_BAABGR010000006.1"/>
</dbReference>
<sequence length="437" mass="50356">MVNYKSLFFTILLHSVIVVFAQKPSSKSNLLLTEKSPLEYKNKVYLSTIKTVQVFPEDQEGSLPIITLGTSEKIKVSFDDLRADIRSLYYSLEHCNADGSPSNLPAMDYAGGFNEARIEEIKLSQNTRIPYTHYSFTFPNEYVKPKLGGNYLLKVYESGDKSRLILTSKIFVVKPLSHLEIAVLPSSRIDSKREYQKLNITLKTAIEISNPQTQFQLHVLQNQREDSKQILRLPTKVEAHKLIFDAPTTLEFKANNEFRTADIRSIRNASSSIKEIIRGDTTKVILFADKDLKTNNYIYIPDDNGRYFIRNLDYESAETQSEYVLVRFALAADKKKEENIYIIGGFNNFEKDSTNKLTYDERNTLWTTTLLLKQGLYNYEYNAIKNNELITDLFSGSHFETENEYIAIAYYRKPGTYWDEIIGIGHQHINTNKGERE</sequence>
<keyword evidence="3" id="KW-1185">Reference proteome</keyword>
<dbReference type="EMBL" id="BAABGR010000006">
    <property type="protein sequence ID" value="GAA4512547.1"/>
    <property type="molecule type" value="Genomic_DNA"/>
</dbReference>
<feature type="domain" description="Type 9 secretion system plug protein N-terminal" evidence="1">
    <location>
        <begin position="49"/>
        <end position="173"/>
    </location>
</feature>
<comment type="caution">
    <text evidence="2">The sequence shown here is derived from an EMBL/GenBank/DDBJ whole genome shotgun (WGS) entry which is preliminary data.</text>
</comment>
<dbReference type="Pfam" id="PF17116">
    <property type="entry name" value="T9SS_plug_1st"/>
    <property type="match status" value="1"/>
</dbReference>
<evidence type="ECO:0000313" key="3">
    <source>
        <dbReference type="Proteomes" id="UP001500394"/>
    </source>
</evidence>
<reference evidence="3" key="1">
    <citation type="journal article" date="2019" name="Int. J. Syst. Evol. Microbiol.">
        <title>The Global Catalogue of Microorganisms (GCM) 10K type strain sequencing project: providing services to taxonomists for standard genome sequencing and annotation.</title>
        <authorList>
            <consortium name="The Broad Institute Genomics Platform"/>
            <consortium name="The Broad Institute Genome Sequencing Center for Infectious Disease"/>
            <person name="Wu L."/>
            <person name="Ma J."/>
        </authorList>
    </citation>
    <scope>NUCLEOTIDE SEQUENCE [LARGE SCALE GENOMIC DNA]</scope>
    <source>
        <strain evidence="3">JCM 17858</strain>
    </source>
</reference>
<dbReference type="InterPro" id="IPR013783">
    <property type="entry name" value="Ig-like_fold"/>
</dbReference>
<dbReference type="Gene3D" id="2.60.40.10">
    <property type="entry name" value="Immunoglobulins"/>
    <property type="match status" value="1"/>
</dbReference>
<dbReference type="Proteomes" id="UP001500394">
    <property type="component" value="Unassembled WGS sequence"/>
</dbReference>
<name>A0ABP8QXE0_9SPHI</name>
<protein>
    <recommendedName>
        <fullName evidence="1">Type 9 secretion system plug protein N-terminal domain-containing protein</fullName>
    </recommendedName>
</protein>
<proteinExistence type="predicted"/>
<dbReference type="InterPro" id="IPR014756">
    <property type="entry name" value="Ig_E-set"/>
</dbReference>